<dbReference type="PANTHER" id="PTHR12436:SF3">
    <property type="entry name" value="GERMINAL-CENTER ASSOCIATED NUCLEAR PROTEIN"/>
    <property type="match status" value="1"/>
</dbReference>
<dbReference type="GO" id="GO:0005737">
    <property type="term" value="C:cytoplasm"/>
    <property type="evidence" value="ECO:0007669"/>
    <property type="project" value="TreeGrafter"/>
</dbReference>
<feature type="signal peptide" evidence="2">
    <location>
        <begin position="1"/>
        <end position="20"/>
    </location>
</feature>
<protein>
    <recommendedName>
        <fullName evidence="3">SAC3/GANP/THP3 conserved domain-containing protein</fullName>
    </recommendedName>
</protein>
<keyword evidence="5" id="KW-1185">Reference proteome</keyword>
<keyword evidence="2" id="KW-0732">Signal</keyword>
<feature type="compositionally biased region" description="Basic and acidic residues" evidence="1">
    <location>
        <begin position="220"/>
        <end position="230"/>
    </location>
</feature>
<evidence type="ECO:0000313" key="4">
    <source>
        <dbReference type="EMBL" id="EYC43806.1"/>
    </source>
</evidence>
<feature type="chain" id="PRO_5001491700" description="SAC3/GANP/THP3 conserved domain-containing protein" evidence="2">
    <location>
        <begin position="21"/>
        <end position="1235"/>
    </location>
</feature>
<evidence type="ECO:0000259" key="3">
    <source>
        <dbReference type="Pfam" id="PF03399"/>
    </source>
</evidence>
<evidence type="ECO:0000313" key="5">
    <source>
        <dbReference type="Proteomes" id="UP000024635"/>
    </source>
</evidence>
<accession>A0A016WW26</accession>
<reference evidence="5" key="1">
    <citation type="journal article" date="2015" name="Nat. Genet.">
        <title>The genome and transcriptome of the zoonotic hookworm Ancylostoma ceylanicum identify infection-specific gene families.</title>
        <authorList>
            <person name="Schwarz E.M."/>
            <person name="Hu Y."/>
            <person name="Antoshechkin I."/>
            <person name="Miller M.M."/>
            <person name="Sternberg P.W."/>
            <person name="Aroian R.V."/>
        </authorList>
    </citation>
    <scope>NUCLEOTIDE SEQUENCE</scope>
    <source>
        <strain evidence="5">HY135</strain>
    </source>
</reference>
<dbReference type="EMBL" id="JARK01000080">
    <property type="protein sequence ID" value="EYC43806.1"/>
    <property type="molecule type" value="Genomic_DNA"/>
</dbReference>
<dbReference type="Pfam" id="PF03399">
    <property type="entry name" value="SAC3_GANP"/>
    <property type="match status" value="1"/>
</dbReference>
<dbReference type="InterPro" id="IPR005062">
    <property type="entry name" value="SAC3/GANP/THP3_conserved"/>
</dbReference>
<evidence type="ECO:0000256" key="1">
    <source>
        <dbReference type="SAM" id="MobiDB-lite"/>
    </source>
</evidence>
<dbReference type="OrthoDB" id="21502at2759"/>
<dbReference type="GO" id="GO:0070390">
    <property type="term" value="C:transcription export complex 2"/>
    <property type="evidence" value="ECO:0007669"/>
    <property type="project" value="TreeGrafter"/>
</dbReference>
<dbReference type="STRING" id="53326.A0A016WW26"/>
<dbReference type="GO" id="GO:0006406">
    <property type="term" value="P:mRNA export from nucleus"/>
    <property type="evidence" value="ECO:0007669"/>
    <property type="project" value="TreeGrafter"/>
</dbReference>
<organism evidence="4 5">
    <name type="scientific">Ancylostoma ceylanicum</name>
    <dbReference type="NCBI Taxonomy" id="53326"/>
    <lineage>
        <taxon>Eukaryota</taxon>
        <taxon>Metazoa</taxon>
        <taxon>Ecdysozoa</taxon>
        <taxon>Nematoda</taxon>
        <taxon>Chromadorea</taxon>
        <taxon>Rhabditida</taxon>
        <taxon>Rhabditina</taxon>
        <taxon>Rhabditomorpha</taxon>
        <taxon>Strongyloidea</taxon>
        <taxon>Ancylostomatidae</taxon>
        <taxon>Ancylostomatinae</taxon>
        <taxon>Ancylostoma</taxon>
    </lineage>
</organism>
<comment type="caution">
    <text evidence="4">The sequence shown here is derived from an EMBL/GenBank/DDBJ whole genome shotgun (WGS) entry which is preliminary data.</text>
</comment>
<name>A0A016WW26_9BILA</name>
<sequence>MHRFDFIIGSVICLLQAVQALRWFSNMPLEGFKIPGSFLKRKNDDEHPDSADEGSSEIFQYSLPSPRLILFWPMKKCTSETPIPITKRAEFPSSRLFGNLTRGGPTSVQNPARGEGVRFAFNKGKDRRFADLIQESSRESISKNHSSAEKDSVSRFKLIRNVDKNSKPPAADQFPALSSGFREERLRPASIFRKRSSSSLAASAAAVKRATKLVRAKRSNSREESDDTRKYTGFAKSPSSAGGSPHRDAQMTSPSKFRAVSYAAESLTANREQAVILRSLLALVGRHCPTEYDKYVLLEERDKLLSKLRDEENRKIGVERQTVKGTCPGMCTEKERYVRVVQKRISQYECDPDGSLNPNRMVKEYARSAADQDNPLPHELRSKELLENSMGYLLKHVLDSVPESEDDLVSWYDFLWSRTRAIRKEITQLMLSDGTAVALIERSARLHILCAYKLCHLGVEKFDQNMNTENLAKCLQSLRHLYEDLAAQGIVLETEAEFRGYDVMLHLYDSNILRQVLSYRKEVRDSRPVRLALQLSSALQNKNYVRFFRLLKTEATFLQCCICHRYFNTVQSKALLTMMTAYGRNSVFPLDTMWRVLAWDEREDALKSLALYGVHQNDMDCDQVVLNRDHFSQDMDPDLRPYRWIDAKNTASWSQVAHGPTPFSFSPASVLPNSFDDADVYNNDDVLSAILEMYSLQAEAQQRMLVQQHPLSVPASDSRARSSGETLHWVTSKVENVVNEVVDEQSLSICRSVEVEEVSTLISNDIIDEAARKFIMEVMLEEREAREREQAYLESERVKEEKGKLVRTLVERVVGDICSSMLKKVLREELHGAILTHIDSAAHFIVDELWRSKLVHIIDRETKAVLKNTLKSDLEEVQAGLQRFRDRMELLWLRQFWDVWRSRVLESRRKRLQRLQDWEHFQGVWNCKMFVPSNYVTCDGSEKKRTPETSPSHSLVSSRDTRIALRVIQLKKKRSNRIVRVAFDRWRDYVQRRRLAQSIAKACFITYFNKTQFRGGCQWQVKRNTFPCRQLKEQVPVDVECLQERAAGIQKREEYTKCSEDSWIRQYVILHRGRPLDPKVYIDCPLPYGEKAKRRRIESPLDSSLGSLHCTSDPLQDSSNFALDGIEDSPVSGNSWCFEPSAECCSMLSLSTTAPFRPPSPCVHVHCDTLEETTCTLGRVTVPGSQNPWFFCRLHHRVWEGSGRLRKNLVALWHATSGMELLLLPVRRISDLPSK</sequence>
<dbReference type="Proteomes" id="UP000024635">
    <property type="component" value="Unassembled WGS sequence"/>
</dbReference>
<dbReference type="AlphaFoldDB" id="A0A016WW26"/>
<gene>
    <name evidence="4" type="primary">Acey_s0480.g2237</name>
    <name evidence="4" type="synonym">Acey-F20D12.2</name>
    <name evidence="4" type="ORF">Y032_0480g2237</name>
</gene>
<dbReference type="Gene3D" id="1.25.40.990">
    <property type="match status" value="1"/>
</dbReference>
<dbReference type="PANTHER" id="PTHR12436">
    <property type="entry name" value="80 KDA MCM3-ASSOCIATED PROTEIN"/>
    <property type="match status" value="1"/>
</dbReference>
<proteinExistence type="predicted"/>
<dbReference type="InterPro" id="IPR045107">
    <property type="entry name" value="SAC3/GANP/THP3"/>
</dbReference>
<feature type="domain" description="SAC3/GANP/THP3 conserved" evidence="3">
    <location>
        <begin position="330"/>
        <end position="615"/>
    </location>
</feature>
<feature type="region of interest" description="Disordered" evidence="1">
    <location>
        <begin position="211"/>
        <end position="253"/>
    </location>
</feature>
<evidence type="ECO:0000256" key="2">
    <source>
        <dbReference type="SAM" id="SignalP"/>
    </source>
</evidence>